<dbReference type="Proteomes" id="UP000549394">
    <property type="component" value="Unassembled WGS sequence"/>
</dbReference>
<name>A0A7I8VKR1_9ANNE</name>
<organism evidence="2 3">
    <name type="scientific">Dimorphilus gyrociliatus</name>
    <dbReference type="NCBI Taxonomy" id="2664684"/>
    <lineage>
        <taxon>Eukaryota</taxon>
        <taxon>Metazoa</taxon>
        <taxon>Spiralia</taxon>
        <taxon>Lophotrochozoa</taxon>
        <taxon>Annelida</taxon>
        <taxon>Polychaeta</taxon>
        <taxon>Polychaeta incertae sedis</taxon>
        <taxon>Dinophilidae</taxon>
        <taxon>Dimorphilus</taxon>
    </lineage>
</organism>
<feature type="signal peptide" evidence="1">
    <location>
        <begin position="1"/>
        <end position="21"/>
    </location>
</feature>
<sequence>MLNYIQLFALLSAVLLCSCLSLPESEEKRAFQSWAGKRAFNAWAGKRAMNSISDQLPQKRQPFQAWAGKRGVGLQSLDALDEERKRAFSSWAGK</sequence>
<dbReference type="EMBL" id="CAJFCJ010000007">
    <property type="protein sequence ID" value="CAD5116871.1"/>
    <property type="molecule type" value="Genomic_DNA"/>
</dbReference>
<evidence type="ECO:0000256" key="1">
    <source>
        <dbReference type="SAM" id="SignalP"/>
    </source>
</evidence>
<keyword evidence="1" id="KW-0732">Signal</keyword>
<dbReference type="AlphaFoldDB" id="A0A7I8VKR1"/>
<evidence type="ECO:0000313" key="2">
    <source>
        <dbReference type="EMBL" id="CAD5116871.1"/>
    </source>
</evidence>
<dbReference type="OrthoDB" id="6066929at2759"/>
<protein>
    <submittedName>
        <fullName evidence="2">Uncharacterized protein</fullName>
    </submittedName>
</protein>
<reference evidence="2 3" key="1">
    <citation type="submission" date="2020-08" db="EMBL/GenBank/DDBJ databases">
        <authorList>
            <person name="Hejnol A."/>
        </authorList>
    </citation>
    <scope>NUCLEOTIDE SEQUENCE [LARGE SCALE GENOMIC DNA]</scope>
</reference>
<feature type="chain" id="PRO_5029871495" evidence="1">
    <location>
        <begin position="22"/>
        <end position="94"/>
    </location>
</feature>
<evidence type="ECO:0000313" key="3">
    <source>
        <dbReference type="Proteomes" id="UP000549394"/>
    </source>
</evidence>
<keyword evidence="3" id="KW-1185">Reference proteome</keyword>
<proteinExistence type="predicted"/>
<comment type="caution">
    <text evidence="2">The sequence shown here is derived from an EMBL/GenBank/DDBJ whole genome shotgun (WGS) entry which is preliminary data.</text>
</comment>
<gene>
    <name evidence="2" type="ORF">DGYR_LOCUS5457</name>
</gene>
<accession>A0A7I8VKR1</accession>